<dbReference type="InterPro" id="IPR052579">
    <property type="entry name" value="Zinc_finger_SWIM"/>
</dbReference>
<reference evidence="2" key="1">
    <citation type="submission" date="2013-11" db="EMBL/GenBank/DDBJ databases">
        <title>The Genome Sequence of Phytophthora parasitica CHvinca01.</title>
        <authorList>
            <consortium name="The Broad Institute Genomics Platform"/>
            <person name="Russ C."/>
            <person name="Tyler B."/>
            <person name="Panabieres F."/>
            <person name="Shan W."/>
            <person name="Tripathy S."/>
            <person name="Grunwald N."/>
            <person name="Machado M."/>
            <person name="Johnson C.S."/>
            <person name="Arredondo F."/>
            <person name="Hong C."/>
            <person name="Coffey M."/>
            <person name="Young S.K."/>
            <person name="Zeng Q."/>
            <person name="Gargeya S."/>
            <person name="Fitzgerald M."/>
            <person name="Abouelleil A."/>
            <person name="Alvarado L."/>
            <person name="Chapman S.B."/>
            <person name="Gainer-Dewar J."/>
            <person name="Goldberg J."/>
            <person name="Griggs A."/>
            <person name="Gujja S."/>
            <person name="Hansen M."/>
            <person name="Howarth C."/>
            <person name="Imamovic A."/>
            <person name="Ireland A."/>
            <person name="Larimer J."/>
            <person name="McCowan C."/>
            <person name="Murphy C."/>
            <person name="Pearson M."/>
            <person name="Poon T.W."/>
            <person name="Priest M."/>
            <person name="Roberts A."/>
            <person name="Saif S."/>
            <person name="Shea T."/>
            <person name="Sykes S."/>
            <person name="Wortman J."/>
            <person name="Nusbaum C."/>
            <person name="Birren B."/>
        </authorList>
    </citation>
    <scope>NUCLEOTIDE SEQUENCE [LARGE SCALE GENOMIC DNA]</scope>
    <source>
        <strain evidence="2">CHvinca01</strain>
    </source>
</reference>
<dbReference type="EMBL" id="KI682107">
    <property type="protein sequence ID" value="ETL83042.1"/>
    <property type="molecule type" value="Genomic_DNA"/>
</dbReference>
<evidence type="ECO:0000259" key="1">
    <source>
        <dbReference type="Pfam" id="PF21056"/>
    </source>
</evidence>
<feature type="domain" description="ZSWIM1/3 RNaseH-like" evidence="1">
    <location>
        <begin position="22"/>
        <end position="147"/>
    </location>
</feature>
<evidence type="ECO:0000313" key="2">
    <source>
        <dbReference type="EMBL" id="ETL83042.1"/>
    </source>
</evidence>
<proteinExistence type="predicted"/>
<dbReference type="VEuPathDB" id="FungiDB:PPTG_22493"/>
<dbReference type="PANTHER" id="PTHR31569:SF4">
    <property type="entry name" value="SWIM-TYPE DOMAIN-CONTAINING PROTEIN"/>
    <property type="match status" value="1"/>
</dbReference>
<dbReference type="VEuPathDB" id="FungiDB:PPTG_04089"/>
<dbReference type="Pfam" id="PF21056">
    <property type="entry name" value="ZSWIM1-3_RNaseH-like"/>
    <property type="match status" value="1"/>
</dbReference>
<dbReference type="PANTHER" id="PTHR31569">
    <property type="entry name" value="SWIM-TYPE DOMAIN-CONTAINING PROTEIN"/>
    <property type="match status" value="1"/>
</dbReference>
<dbReference type="OrthoDB" id="115059at2759"/>
<accession>W2KD75</accession>
<dbReference type="InterPro" id="IPR048324">
    <property type="entry name" value="ZSWIM1-3_RNaseH-like"/>
</dbReference>
<protein>
    <recommendedName>
        <fullName evidence="1">ZSWIM1/3 RNaseH-like domain-containing protein</fullName>
    </recommendedName>
</protein>
<dbReference type="AlphaFoldDB" id="W2KD75"/>
<name>W2KD75_PHYNI</name>
<gene>
    <name evidence="2" type="ORF">L917_16932</name>
</gene>
<sequence length="314" mass="36667">MRRDSYTLPDDNIRVTELMQDFSEGPGNVVNVFRDVDTKLTSCITFQTCHMRRMTRLFLEVMCVDATHGTNINRYRLFSFMLTDKFGSGAFAQHSLIDGESRQNMINAVSAFKQNNPSWNEIKVIVVDKDFTEISTLDDEYPEATVILCHFHVIDYLKREVSKREYGFSSFEKLHLKKFLTMMVRASTEDSFSHYLDALKELCQSRMAFVDYLSANWLTCKNRWCTFLRGDIPHLDNNTNNRLKASWGAAKDILTRHMPMDECIESLLFLQQSAEDSYTYKRTRIGHRVNHNYDQEMQLLARIATRHACDLIEQ</sequence>
<dbReference type="Proteomes" id="UP000054423">
    <property type="component" value="Unassembled WGS sequence"/>
</dbReference>
<organism evidence="2">
    <name type="scientific">Phytophthora nicotianae</name>
    <name type="common">Potato buckeye rot agent</name>
    <name type="synonym">Phytophthora parasitica</name>
    <dbReference type="NCBI Taxonomy" id="4792"/>
    <lineage>
        <taxon>Eukaryota</taxon>
        <taxon>Sar</taxon>
        <taxon>Stramenopiles</taxon>
        <taxon>Oomycota</taxon>
        <taxon>Peronosporomycetes</taxon>
        <taxon>Peronosporales</taxon>
        <taxon>Peronosporaceae</taxon>
        <taxon>Phytophthora</taxon>
    </lineage>
</organism>